<feature type="active site" description="Proton donor" evidence="13">
    <location>
        <position position="69"/>
    </location>
</feature>
<evidence type="ECO:0000256" key="12">
    <source>
        <dbReference type="PIRNR" id="PIRNR006769"/>
    </source>
</evidence>
<feature type="binding site" evidence="14">
    <location>
        <position position="175"/>
    </location>
    <ligand>
        <name>NADP(+)</name>
        <dbReference type="ChEBI" id="CHEBI:58349"/>
    </ligand>
</feature>
<dbReference type="GO" id="GO:0008835">
    <property type="term" value="F:diaminohydroxyphosphoribosylaminopyrimidine deaminase activity"/>
    <property type="evidence" value="ECO:0007669"/>
    <property type="project" value="UniProtKB-EC"/>
</dbReference>
<dbReference type="PANTHER" id="PTHR38011:SF7">
    <property type="entry name" value="2,5-DIAMINO-6-RIBOSYLAMINO-4(3H)-PYRIMIDINONE 5'-PHOSPHATE REDUCTASE"/>
    <property type="match status" value="1"/>
</dbReference>
<evidence type="ECO:0000256" key="14">
    <source>
        <dbReference type="PIRSR" id="PIRSR006769-2"/>
    </source>
</evidence>
<feature type="binding site" evidence="15">
    <location>
        <position position="96"/>
    </location>
    <ligand>
        <name>Zn(2+)</name>
        <dbReference type="ChEBI" id="CHEBI:29105"/>
        <note>catalytic</note>
    </ligand>
</feature>
<keyword evidence="12 18" id="KW-0378">Hydrolase</keyword>
<keyword evidence="11" id="KW-0511">Multifunctional enzyme</keyword>
<evidence type="ECO:0000256" key="4">
    <source>
        <dbReference type="ARBA" id="ARBA00005259"/>
    </source>
</evidence>
<evidence type="ECO:0000259" key="17">
    <source>
        <dbReference type="PROSITE" id="PS51747"/>
    </source>
</evidence>
<comment type="similarity">
    <text evidence="4 12">In the N-terminal section; belongs to the cytidine and deoxycytidylate deaminase family.</text>
</comment>
<keyword evidence="6 12" id="KW-0686">Riboflavin biosynthesis</keyword>
<keyword evidence="8 12" id="KW-0862">Zinc</keyword>
<dbReference type="PROSITE" id="PS50206">
    <property type="entry name" value="RHODANESE_3"/>
    <property type="match status" value="1"/>
</dbReference>
<dbReference type="InterPro" id="IPR024072">
    <property type="entry name" value="DHFR-like_dom_sf"/>
</dbReference>
<dbReference type="EC" id="1.1.1.193" evidence="12"/>
<feature type="binding site" evidence="14">
    <location>
        <position position="222"/>
    </location>
    <ligand>
        <name>NADP(+)</name>
        <dbReference type="ChEBI" id="CHEBI:58349"/>
    </ligand>
</feature>
<dbReference type="CDD" id="cd01284">
    <property type="entry name" value="Riboflavin_deaminase-reductase"/>
    <property type="match status" value="1"/>
</dbReference>
<sequence length="390" mass="42520">MRLELQRKMNVSNQISDPDIHWMMRALKLARRGIGVTSPNPVVGCVVLDRAGQVIGEGWHEYDLLDHAEVVALKEAQQHAADRIKGGTAYVTLEPCSITGRTPPCTDALIKAGLARVVAATIDPNPAVAGRGAEALRAAGIQVDVGACQAEARRLNEGFAHWIQHHRPLVLMKVAMTLDARIAPPPGHQTPHAPYWITSEEARAAVQPLRWAADATMVGVDTVVADDPWMTDRSGLRRRRSLLRIVLDSALRMPLDCKLVTTAQNDVVIFTVSNDQARIGELTTRGVRVEVLPSEGGRVPLDKVLDKLGEEGVLTLLTETGTRLNTAFLAAGLVDRIHVFIAPQIMGSDAVPAFCGMPHFVNLADCEVERYGNDLGLSSLLRDPWPRERD</sequence>
<comment type="similarity">
    <text evidence="5 12">In the C-terminal section; belongs to the HTP reductase family.</text>
</comment>
<feature type="binding site" evidence="14">
    <location>
        <position position="196"/>
    </location>
    <ligand>
        <name>NADP(+)</name>
        <dbReference type="ChEBI" id="CHEBI:58349"/>
    </ligand>
</feature>
<dbReference type="InterPro" id="IPR016192">
    <property type="entry name" value="APOBEC/CMP_deaminase_Zn-bd"/>
</dbReference>
<evidence type="ECO:0000256" key="8">
    <source>
        <dbReference type="ARBA" id="ARBA00022833"/>
    </source>
</evidence>
<evidence type="ECO:0000256" key="9">
    <source>
        <dbReference type="ARBA" id="ARBA00022857"/>
    </source>
</evidence>
<evidence type="ECO:0000256" key="13">
    <source>
        <dbReference type="PIRSR" id="PIRSR006769-1"/>
    </source>
</evidence>
<evidence type="ECO:0000256" key="3">
    <source>
        <dbReference type="ARBA" id="ARBA00004910"/>
    </source>
</evidence>
<feature type="binding site" evidence="15">
    <location>
        <position position="67"/>
    </location>
    <ligand>
        <name>Zn(2+)</name>
        <dbReference type="ChEBI" id="CHEBI:29105"/>
        <note>catalytic</note>
    </ligand>
</feature>
<dbReference type="GO" id="GO:0009231">
    <property type="term" value="P:riboflavin biosynthetic process"/>
    <property type="evidence" value="ECO:0007669"/>
    <property type="project" value="UniProtKB-UniPathway"/>
</dbReference>
<reference evidence="19" key="1">
    <citation type="submission" date="2018-02" db="EMBL/GenBank/DDBJ databases">
        <authorList>
            <person name="Hausmann B."/>
        </authorList>
    </citation>
    <scope>NUCLEOTIDE SEQUENCE [LARGE SCALE GENOMIC DNA]</scope>
    <source>
        <strain evidence="19">Peat soil MAG SbA5</strain>
    </source>
</reference>
<dbReference type="InterPro" id="IPR002125">
    <property type="entry name" value="CMP_dCMP_dom"/>
</dbReference>
<dbReference type="SUPFAM" id="SSF53927">
    <property type="entry name" value="Cytidine deaminase-like"/>
    <property type="match status" value="1"/>
</dbReference>
<keyword evidence="7 12" id="KW-0479">Metal-binding</keyword>
<comment type="catalytic activity">
    <reaction evidence="12">
        <text>5-amino-6-(5-phospho-D-ribitylamino)uracil + NADP(+) = 5-amino-6-(5-phospho-D-ribosylamino)uracil + NADPH + H(+)</text>
        <dbReference type="Rhea" id="RHEA:17845"/>
        <dbReference type="ChEBI" id="CHEBI:15378"/>
        <dbReference type="ChEBI" id="CHEBI:57783"/>
        <dbReference type="ChEBI" id="CHEBI:58349"/>
        <dbReference type="ChEBI" id="CHEBI:58421"/>
        <dbReference type="ChEBI" id="CHEBI:58453"/>
        <dbReference type="EC" id="1.1.1.193"/>
    </reaction>
</comment>
<dbReference type="Pfam" id="PF00383">
    <property type="entry name" value="dCMP_cyt_deam_1"/>
    <property type="match status" value="1"/>
</dbReference>
<dbReference type="NCBIfam" id="TIGR00326">
    <property type="entry name" value="eubact_ribD"/>
    <property type="match status" value="1"/>
</dbReference>
<dbReference type="EC" id="3.5.4.26" evidence="12"/>
<evidence type="ECO:0000256" key="11">
    <source>
        <dbReference type="ARBA" id="ARBA00023268"/>
    </source>
</evidence>
<name>A0A2N9LAD8_9BACT</name>
<proteinExistence type="inferred from homology"/>
<dbReference type="Proteomes" id="UP000239735">
    <property type="component" value="Unassembled WGS sequence"/>
</dbReference>
<evidence type="ECO:0000256" key="1">
    <source>
        <dbReference type="ARBA" id="ARBA00002151"/>
    </source>
</evidence>
<evidence type="ECO:0000256" key="7">
    <source>
        <dbReference type="ARBA" id="ARBA00022723"/>
    </source>
</evidence>
<dbReference type="SUPFAM" id="SSF53597">
    <property type="entry name" value="Dihydrofolate reductase-like"/>
    <property type="match status" value="1"/>
</dbReference>
<evidence type="ECO:0000256" key="6">
    <source>
        <dbReference type="ARBA" id="ARBA00022619"/>
    </source>
</evidence>
<evidence type="ECO:0000256" key="10">
    <source>
        <dbReference type="ARBA" id="ARBA00023002"/>
    </source>
</evidence>
<evidence type="ECO:0000313" key="18">
    <source>
        <dbReference type="EMBL" id="SPE20123.1"/>
    </source>
</evidence>
<keyword evidence="10 12" id="KW-0560">Oxidoreductase</keyword>
<feature type="binding site" evidence="14">
    <location>
        <begin position="321"/>
        <end position="327"/>
    </location>
    <ligand>
        <name>NADP(+)</name>
        <dbReference type="ChEBI" id="CHEBI:58349"/>
    </ligand>
</feature>
<keyword evidence="9 12" id="KW-0521">NADP</keyword>
<feature type="binding site" evidence="14">
    <location>
        <position position="249"/>
    </location>
    <ligand>
        <name>NADP(+)</name>
        <dbReference type="ChEBI" id="CHEBI:58349"/>
    </ligand>
</feature>
<dbReference type="UniPathway" id="UPA00275">
    <property type="reaction ID" value="UER00401"/>
</dbReference>
<feature type="binding site" evidence="14">
    <location>
        <position position="210"/>
    </location>
    <ligand>
        <name>substrate</name>
    </ligand>
</feature>
<feature type="binding site" evidence="14">
    <location>
        <position position="319"/>
    </location>
    <ligand>
        <name>substrate</name>
    </ligand>
</feature>
<comment type="pathway">
    <text evidence="2 12">Cofactor biosynthesis; riboflavin biosynthesis; 5-amino-6-(D-ribitylamino)uracil from GTP: step 2/4.</text>
</comment>
<dbReference type="InterPro" id="IPR004794">
    <property type="entry name" value="Eubact_RibD"/>
</dbReference>
<dbReference type="PROSITE" id="PS00903">
    <property type="entry name" value="CYT_DCMP_DEAMINASES_1"/>
    <property type="match status" value="1"/>
</dbReference>
<dbReference type="InterPro" id="IPR050765">
    <property type="entry name" value="Riboflavin_Biosynth_HTPR"/>
</dbReference>
<dbReference type="InterPro" id="IPR001763">
    <property type="entry name" value="Rhodanese-like_dom"/>
</dbReference>
<protein>
    <recommendedName>
        <fullName evidence="12">Riboflavin biosynthesis protein RibD</fullName>
    </recommendedName>
    <domain>
        <recommendedName>
            <fullName evidence="12">Diaminohydroxyphosphoribosylaminopyrimidine deaminase</fullName>
            <shortName evidence="12">DRAP deaminase</shortName>
            <ecNumber evidence="12">3.5.4.26</ecNumber>
        </recommendedName>
        <alternativeName>
            <fullName evidence="12">Riboflavin-specific deaminase</fullName>
        </alternativeName>
    </domain>
    <domain>
        <recommendedName>
            <fullName evidence="12">5-amino-6-(5-phosphoribosylamino)uracil reductase</fullName>
            <ecNumber evidence="12">1.1.1.193</ecNumber>
        </recommendedName>
        <alternativeName>
            <fullName evidence="12">HTP reductase</fullName>
        </alternativeName>
    </domain>
</protein>
<feature type="domain" description="CMP/dCMP-type deaminase" evidence="17">
    <location>
        <begin position="17"/>
        <end position="144"/>
    </location>
</feature>
<evidence type="ECO:0000256" key="5">
    <source>
        <dbReference type="ARBA" id="ARBA00007417"/>
    </source>
</evidence>
<comment type="pathway">
    <text evidence="3 12">Cofactor biosynthesis; riboflavin biosynthesis; 5-amino-6-(D-ribitylamino)uracil from GTP: step 3/4.</text>
</comment>
<dbReference type="PANTHER" id="PTHR38011">
    <property type="entry name" value="DIHYDROFOLATE REDUCTASE FAMILY PROTEIN (AFU_ORTHOLOGUE AFUA_8G06820)"/>
    <property type="match status" value="1"/>
</dbReference>
<feature type="binding site" evidence="14">
    <location>
        <position position="226"/>
    </location>
    <ligand>
        <name>NADP(+)</name>
        <dbReference type="ChEBI" id="CHEBI:58349"/>
    </ligand>
</feature>
<organism evidence="18 19">
    <name type="scientific">Candidatus Sulfuritelmatomonas gaucii</name>
    <dbReference type="NCBI Taxonomy" id="2043161"/>
    <lineage>
        <taxon>Bacteria</taxon>
        <taxon>Pseudomonadati</taxon>
        <taxon>Acidobacteriota</taxon>
        <taxon>Terriglobia</taxon>
        <taxon>Terriglobales</taxon>
        <taxon>Acidobacteriaceae</taxon>
        <taxon>Candidatus Sulfuritelmatomonas</taxon>
    </lineage>
</organism>
<dbReference type="PIRSF" id="PIRSF006769">
    <property type="entry name" value="RibD"/>
    <property type="match status" value="1"/>
</dbReference>
<feature type="binding site" evidence="14">
    <location>
        <position position="233"/>
    </location>
    <ligand>
        <name>substrate</name>
    </ligand>
</feature>
<dbReference type="GO" id="GO:0008270">
    <property type="term" value="F:zinc ion binding"/>
    <property type="evidence" value="ECO:0007669"/>
    <property type="project" value="InterPro"/>
</dbReference>
<dbReference type="AlphaFoldDB" id="A0A2N9LAD8"/>
<dbReference type="InterPro" id="IPR016193">
    <property type="entry name" value="Cytidine_deaminase-like"/>
</dbReference>
<feature type="domain" description="Rhodanese" evidence="16">
    <location>
        <begin position="129"/>
        <end position="171"/>
    </location>
</feature>
<evidence type="ECO:0000256" key="15">
    <source>
        <dbReference type="PIRSR" id="PIRSR006769-3"/>
    </source>
</evidence>
<dbReference type="PROSITE" id="PS51747">
    <property type="entry name" value="CYT_DCMP_DEAMINASES_2"/>
    <property type="match status" value="1"/>
</dbReference>
<dbReference type="GO" id="GO:0008703">
    <property type="term" value="F:5-amino-6-(5-phosphoribosylamino)uracil reductase activity"/>
    <property type="evidence" value="ECO:0007669"/>
    <property type="project" value="UniProtKB-EC"/>
</dbReference>
<accession>A0A2N9LAD8</accession>
<dbReference type="OrthoDB" id="9800865at2"/>
<evidence type="ECO:0000313" key="19">
    <source>
        <dbReference type="Proteomes" id="UP000239735"/>
    </source>
</evidence>
<feature type="binding site" evidence="15">
    <location>
        <position position="105"/>
    </location>
    <ligand>
        <name>Zn(2+)</name>
        <dbReference type="ChEBI" id="CHEBI:29105"/>
        <note>catalytic</note>
    </ligand>
</feature>
<dbReference type="EMBL" id="OKRB01000083">
    <property type="protein sequence ID" value="SPE20123.1"/>
    <property type="molecule type" value="Genomic_DNA"/>
</dbReference>
<comment type="function">
    <text evidence="1 12">Converts 2,5-diamino-6-(ribosylamino)-4(3h)-pyrimidinone 5'-phosphate into 5-amino-6-(ribosylamino)-2,4(1h,3h)-pyrimidinedione 5'-phosphate.</text>
</comment>
<comment type="cofactor">
    <cofactor evidence="12 15">
        <name>Zn(2+)</name>
        <dbReference type="ChEBI" id="CHEBI:29105"/>
    </cofactor>
    <text evidence="12 15">Binds 1 zinc ion.</text>
</comment>
<dbReference type="InterPro" id="IPR002734">
    <property type="entry name" value="RibDG_C"/>
</dbReference>
<dbReference type="Gene3D" id="3.40.140.10">
    <property type="entry name" value="Cytidine Deaminase, domain 2"/>
    <property type="match status" value="1"/>
</dbReference>
<evidence type="ECO:0000256" key="2">
    <source>
        <dbReference type="ARBA" id="ARBA00004882"/>
    </source>
</evidence>
<comment type="catalytic activity">
    <reaction evidence="12">
        <text>2,5-diamino-6-hydroxy-4-(5-phosphoribosylamino)-pyrimidine + H2O + H(+) = 5-amino-6-(5-phospho-D-ribosylamino)uracil + NH4(+)</text>
        <dbReference type="Rhea" id="RHEA:21868"/>
        <dbReference type="ChEBI" id="CHEBI:15377"/>
        <dbReference type="ChEBI" id="CHEBI:15378"/>
        <dbReference type="ChEBI" id="CHEBI:28938"/>
        <dbReference type="ChEBI" id="CHEBI:58453"/>
        <dbReference type="ChEBI" id="CHEBI:58614"/>
        <dbReference type="EC" id="3.5.4.26"/>
    </reaction>
</comment>
<dbReference type="Gene3D" id="3.40.430.10">
    <property type="entry name" value="Dihydrofolate Reductase, subunit A"/>
    <property type="match status" value="1"/>
</dbReference>
<dbReference type="Pfam" id="PF01872">
    <property type="entry name" value="RibD_C"/>
    <property type="match status" value="1"/>
</dbReference>
<gene>
    <name evidence="18" type="primary">ribD</name>
    <name evidence="18" type="ORF">SBA5_270002</name>
</gene>
<evidence type="ECO:0000259" key="16">
    <source>
        <dbReference type="PROSITE" id="PS50206"/>
    </source>
</evidence>